<keyword evidence="4 6" id="KW-1133">Transmembrane helix</keyword>
<keyword evidence="5 6" id="KW-0472">Membrane</keyword>
<comment type="similarity">
    <text evidence="2">Belongs to the autoinducer-2 exporter (AI-2E) (TC 2.A.86) family.</text>
</comment>
<accession>A0A1J5QZA9</accession>
<evidence type="ECO:0000313" key="7">
    <source>
        <dbReference type="EMBL" id="OIQ89054.1"/>
    </source>
</evidence>
<proteinExistence type="inferred from homology"/>
<sequence>MLALLAALGVLPLTPFAVPIVAALALAAASLPLQLRLERRLPPWLAASLVTALWTIAALLPLLAIYLLLAPALPTLRQASVNPDEWLKTAQQLPLVGPLLAAHQDAVRAWIAANRPQALLAAHAGELRAIGAHLLQLMLHAALALAVLWGVLASHRSIAQALQHSLRRVVSVALAQRIEHHVLRSTQAVIIGMAGLAAWDGLLSLPLFIAAGLGGAFAWSIAMALLSVLPGGTGVVMVLAAALLGSQGHIGAALTVLGVGHAITLSGDVFVKPKLTGAAGHAPFLLVLLAIFGGVEAFGMLGLILGPVLVLTAHALLFDE</sequence>
<feature type="transmembrane region" description="Helical" evidence="6">
    <location>
        <begin position="283"/>
        <end position="310"/>
    </location>
</feature>
<dbReference type="Pfam" id="PF01594">
    <property type="entry name" value="AI-2E_transport"/>
    <property type="match status" value="1"/>
</dbReference>
<dbReference type="EMBL" id="MLJW01000346">
    <property type="protein sequence ID" value="OIQ89054.1"/>
    <property type="molecule type" value="Genomic_DNA"/>
</dbReference>
<feature type="transmembrane region" description="Helical" evidence="6">
    <location>
        <begin position="188"/>
        <end position="209"/>
    </location>
</feature>
<dbReference type="PANTHER" id="PTHR21716:SF61">
    <property type="entry name" value="BLR8064 PROTEIN"/>
    <property type="match status" value="1"/>
</dbReference>
<dbReference type="AlphaFoldDB" id="A0A1J5QZA9"/>
<evidence type="ECO:0000256" key="4">
    <source>
        <dbReference type="ARBA" id="ARBA00022989"/>
    </source>
</evidence>
<organism evidence="7">
    <name type="scientific">mine drainage metagenome</name>
    <dbReference type="NCBI Taxonomy" id="410659"/>
    <lineage>
        <taxon>unclassified sequences</taxon>
        <taxon>metagenomes</taxon>
        <taxon>ecological metagenomes</taxon>
    </lineage>
</organism>
<reference evidence="7" key="1">
    <citation type="submission" date="2016-10" db="EMBL/GenBank/DDBJ databases">
        <title>Sequence of Gallionella enrichment culture.</title>
        <authorList>
            <person name="Poehlein A."/>
            <person name="Muehling M."/>
            <person name="Daniel R."/>
        </authorList>
    </citation>
    <scope>NUCLEOTIDE SEQUENCE</scope>
</reference>
<evidence type="ECO:0000256" key="1">
    <source>
        <dbReference type="ARBA" id="ARBA00004141"/>
    </source>
</evidence>
<evidence type="ECO:0000256" key="6">
    <source>
        <dbReference type="SAM" id="Phobius"/>
    </source>
</evidence>
<gene>
    <name evidence="7" type="ORF">GALL_290450</name>
</gene>
<dbReference type="GO" id="GO:0016020">
    <property type="term" value="C:membrane"/>
    <property type="evidence" value="ECO:0007669"/>
    <property type="project" value="UniProtKB-SubCell"/>
</dbReference>
<name>A0A1J5QZA9_9ZZZZ</name>
<feature type="transmembrane region" description="Helical" evidence="6">
    <location>
        <begin position="250"/>
        <end position="271"/>
    </location>
</feature>
<feature type="transmembrane region" description="Helical" evidence="6">
    <location>
        <begin position="216"/>
        <end position="244"/>
    </location>
</feature>
<evidence type="ECO:0000256" key="3">
    <source>
        <dbReference type="ARBA" id="ARBA00022692"/>
    </source>
</evidence>
<comment type="subcellular location">
    <subcellularLocation>
        <location evidence="1">Membrane</location>
        <topology evidence="1">Multi-pass membrane protein</topology>
    </subcellularLocation>
</comment>
<comment type="caution">
    <text evidence="7">The sequence shown here is derived from an EMBL/GenBank/DDBJ whole genome shotgun (WGS) entry which is preliminary data.</text>
</comment>
<evidence type="ECO:0000256" key="5">
    <source>
        <dbReference type="ARBA" id="ARBA00023136"/>
    </source>
</evidence>
<protein>
    <submittedName>
        <fullName evidence="7">Putative inner membrane protein</fullName>
    </submittedName>
</protein>
<feature type="transmembrane region" description="Helical" evidence="6">
    <location>
        <begin position="134"/>
        <end position="152"/>
    </location>
</feature>
<keyword evidence="3 6" id="KW-0812">Transmembrane</keyword>
<evidence type="ECO:0000256" key="2">
    <source>
        <dbReference type="ARBA" id="ARBA00009773"/>
    </source>
</evidence>
<feature type="transmembrane region" description="Helical" evidence="6">
    <location>
        <begin position="43"/>
        <end position="69"/>
    </location>
</feature>
<dbReference type="PANTHER" id="PTHR21716">
    <property type="entry name" value="TRANSMEMBRANE PROTEIN"/>
    <property type="match status" value="1"/>
</dbReference>
<dbReference type="InterPro" id="IPR002549">
    <property type="entry name" value="AI-2E-like"/>
</dbReference>